<protein>
    <recommendedName>
        <fullName evidence="2">RING zinc finger-like domain-containing protein</fullName>
    </recommendedName>
</protein>
<reference evidence="3 4" key="1">
    <citation type="submission" date="2019-04" db="EMBL/GenBank/DDBJ databases">
        <title>High contiguity whole genome sequence and gene annotation resource for two Venturia nashicola isolates.</title>
        <authorList>
            <person name="Prokchorchik M."/>
            <person name="Won K."/>
            <person name="Lee Y."/>
            <person name="Choi E.D."/>
            <person name="Segonzac C."/>
            <person name="Sohn K.H."/>
        </authorList>
    </citation>
    <scope>NUCLEOTIDE SEQUENCE [LARGE SCALE GENOMIC DNA]</scope>
    <source>
        <strain evidence="3 4">PRI2</strain>
    </source>
</reference>
<feature type="compositionally biased region" description="Polar residues" evidence="1">
    <location>
        <begin position="159"/>
        <end position="168"/>
    </location>
</feature>
<dbReference type="STRING" id="86259.A0A4Z1NTM8"/>
<accession>A0A4Z1NTM8</accession>
<sequence>MPPRSALTSSFSVSDANNEVVCPLKNHDGSSCRKRCLGEKRYRSMQEHIRRAHPEHYIAKLPATEESFALMVNTPPSERPSQPSQSSNSHAPVAPPSHHLDAAAFCSEPYNYPPPGRSSDELRRPSLIPATDAAGVLAQLHNQRPEIHWDNEPPDLYSDNETGFNNGNRPRVNFGPSVLEHNFGDDYYPDFGASRRDLLLSSTTARSPPYHRSSTLPPAPRPGKPNRPRKSSITENARRPKHERTKSKGHARRMSHDRKAMSAEPTSVLAKLGNRWEDLIEAAASATEEDSRDLTPVRQYYDPYLVNYTDESMQMPPSPKISNRNSLPPLLAAHHHFNSGTNYTASPLQHALTPPPPDLSDLHPFPSVESSIDSSISKTSGQNFHINSTGLSDSSPSFQHPIQIYCAGCRRLSVLKDSYACTECVCGLCKDCVDALWSEQSRGRAVGCPKCEAVGGKFKVFMLDIR</sequence>
<dbReference type="Proteomes" id="UP000298493">
    <property type="component" value="Unassembled WGS sequence"/>
</dbReference>
<dbReference type="Pfam" id="PF25080">
    <property type="entry name" value="zf_RING-like"/>
    <property type="match status" value="1"/>
</dbReference>
<evidence type="ECO:0000256" key="1">
    <source>
        <dbReference type="SAM" id="MobiDB-lite"/>
    </source>
</evidence>
<evidence type="ECO:0000259" key="2">
    <source>
        <dbReference type="Pfam" id="PF25080"/>
    </source>
</evidence>
<proteinExistence type="predicted"/>
<feature type="compositionally biased region" description="Basic residues" evidence="1">
    <location>
        <begin position="239"/>
        <end position="256"/>
    </location>
</feature>
<feature type="region of interest" description="Disordered" evidence="1">
    <location>
        <begin position="73"/>
        <end position="98"/>
    </location>
</feature>
<dbReference type="InterPro" id="IPR056929">
    <property type="entry name" value="Znf_RING-like"/>
</dbReference>
<feature type="compositionally biased region" description="Low complexity" evidence="1">
    <location>
        <begin position="75"/>
        <end position="89"/>
    </location>
</feature>
<feature type="compositionally biased region" description="Polar residues" evidence="1">
    <location>
        <begin position="202"/>
        <end position="216"/>
    </location>
</feature>
<evidence type="ECO:0000313" key="4">
    <source>
        <dbReference type="Proteomes" id="UP000298493"/>
    </source>
</evidence>
<name>A0A4Z1NTM8_9PEZI</name>
<feature type="region of interest" description="Disordered" evidence="1">
    <location>
        <begin position="202"/>
        <end position="265"/>
    </location>
</feature>
<organism evidence="3 4">
    <name type="scientific">Venturia nashicola</name>
    <dbReference type="NCBI Taxonomy" id="86259"/>
    <lineage>
        <taxon>Eukaryota</taxon>
        <taxon>Fungi</taxon>
        <taxon>Dikarya</taxon>
        <taxon>Ascomycota</taxon>
        <taxon>Pezizomycotina</taxon>
        <taxon>Dothideomycetes</taxon>
        <taxon>Pleosporomycetidae</taxon>
        <taxon>Venturiales</taxon>
        <taxon>Venturiaceae</taxon>
        <taxon>Venturia</taxon>
    </lineage>
</organism>
<keyword evidence="4" id="KW-1185">Reference proteome</keyword>
<feature type="region of interest" description="Disordered" evidence="1">
    <location>
        <begin position="147"/>
        <end position="171"/>
    </location>
</feature>
<dbReference type="EMBL" id="SNSC02000023">
    <property type="protein sequence ID" value="TID14320.1"/>
    <property type="molecule type" value="Genomic_DNA"/>
</dbReference>
<gene>
    <name evidence="3" type="ORF">E6O75_ATG09399</name>
</gene>
<evidence type="ECO:0000313" key="3">
    <source>
        <dbReference type="EMBL" id="TID14320.1"/>
    </source>
</evidence>
<dbReference type="AlphaFoldDB" id="A0A4Z1NTM8"/>
<feature type="domain" description="RING zinc finger-like" evidence="2">
    <location>
        <begin position="404"/>
        <end position="451"/>
    </location>
</feature>
<comment type="caution">
    <text evidence="3">The sequence shown here is derived from an EMBL/GenBank/DDBJ whole genome shotgun (WGS) entry which is preliminary data.</text>
</comment>